<keyword evidence="3" id="KW-0479">Metal-binding</keyword>
<dbReference type="Gene3D" id="3.20.20.70">
    <property type="entry name" value="Aldolase class I"/>
    <property type="match status" value="1"/>
</dbReference>
<protein>
    <submittedName>
        <fullName evidence="5">3-keto-5-aminohexanoate cleavage protein</fullName>
    </submittedName>
</protein>
<dbReference type="RefSeq" id="WP_192148733.1">
    <property type="nucleotide sequence ID" value="NZ_JACYXI010000008.1"/>
</dbReference>
<gene>
    <name evidence="5" type="ORF">IG616_13710</name>
</gene>
<dbReference type="InterPro" id="IPR008567">
    <property type="entry name" value="BKACE"/>
</dbReference>
<proteinExistence type="predicted"/>
<evidence type="ECO:0000256" key="1">
    <source>
        <dbReference type="ARBA" id="ARBA00001947"/>
    </source>
</evidence>
<evidence type="ECO:0000256" key="2">
    <source>
        <dbReference type="ARBA" id="ARBA00022679"/>
    </source>
</evidence>
<evidence type="ECO:0000256" key="3">
    <source>
        <dbReference type="ARBA" id="ARBA00022723"/>
    </source>
</evidence>
<comment type="caution">
    <text evidence="5">The sequence shown here is derived from an EMBL/GenBank/DDBJ whole genome shotgun (WGS) entry which is preliminary data.</text>
</comment>
<dbReference type="Proteomes" id="UP000632063">
    <property type="component" value="Unassembled WGS sequence"/>
</dbReference>
<evidence type="ECO:0000256" key="4">
    <source>
        <dbReference type="ARBA" id="ARBA00022833"/>
    </source>
</evidence>
<keyword evidence="6" id="KW-1185">Reference proteome</keyword>
<reference evidence="5 6" key="2">
    <citation type="journal article" date="2021" name="Int. J. Syst. Evol. Microbiol.">
        <title>Roseibium litorale sp. nov., isolated from a tidal flat sediment and proposal for the reclassification of Labrenzia polysiphoniae as Roseibium polysiphoniae comb. nov.</title>
        <authorList>
            <person name="Liu Y."/>
            <person name="Pei T."/>
            <person name="Du J."/>
            <person name="Chao M."/>
            <person name="Deng M.R."/>
            <person name="Zhu H."/>
        </authorList>
    </citation>
    <scope>NUCLEOTIDE SEQUENCE [LARGE SCALE GENOMIC DNA]</scope>
    <source>
        <strain evidence="5 6">4C16A</strain>
    </source>
</reference>
<dbReference type="PANTHER" id="PTHR37418:SF2">
    <property type="entry name" value="3-KETO-5-AMINOHEXANOATE CLEAVAGE ENZYME"/>
    <property type="match status" value="1"/>
</dbReference>
<evidence type="ECO:0000313" key="6">
    <source>
        <dbReference type="Proteomes" id="UP000632063"/>
    </source>
</evidence>
<keyword evidence="4" id="KW-0862">Zinc</keyword>
<sequence length="309" mass="33465">MSKSVIITCAVTGSLHTPSMSPYLPITPSQIAEESVAAAEAGASIIHLHARDPEDGRPTADPAVFAQFLPRIKQQTAAVVNISTGGGPGMSLDDRLAAAEAASPEMTSLNMGSINNGLFAGAGRIKDYKHDWEKPFLESGRNTVFKNTFEDIEAIMNRLGKGHGCRFEFECYDIGHLYNLAYFIDRKIYEPPLFLQFILGVLGGVGAEADHLLHMIRTAQRLFGQDIEWSVLGAGRAQMPLCTHNALLGGNVRVGLEDSLNIGPRQLATSNAQQVMKIRRILEELSFTVATPDEARSRLALKGGSNVSF</sequence>
<accession>A0ABR9CPM8</accession>
<evidence type="ECO:0000313" key="5">
    <source>
        <dbReference type="EMBL" id="MBD8892604.1"/>
    </source>
</evidence>
<reference evidence="6" key="1">
    <citation type="submission" date="2020-09" db="EMBL/GenBank/DDBJ databases">
        <title>The genome sequence of strain Labrenzia suaedae 4C16A.</title>
        <authorList>
            <person name="Liu Y."/>
        </authorList>
    </citation>
    <scope>NUCLEOTIDE SEQUENCE [LARGE SCALE GENOMIC DNA]</scope>
    <source>
        <strain evidence="6">4C16A</strain>
    </source>
</reference>
<comment type="cofactor">
    <cofactor evidence="1">
        <name>Zn(2+)</name>
        <dbReference type="ChEBI" id="CHEBI:29105"/>
    </cofactor>
</comment>
<organism evidence="5 6">
    <name type="scientific">Roseibium litorale</name>
    <dbReference type="NCBI Taxonomy" id="2803841"/>
    <lineage>
        <taxon>Bacteria</taxon>
        <taxon>Pseudomonadati</taxon>
        <taxon>Pseudomonadota</taxon>
        <taxon>Alphaproteobacteria</taxon>
        <taxon>Hyphomicrobiales</taxon>
        <taxon>Stappiaceae</taxon>
        <taxon>Roseibium</taxon>
    </lineage>
</organism>
<dbReference type="InterPro" id="IPR013785">
    <property type="entry name" value="Aldolase_TIM"/>
</dbReference>
<dbReference type="EMBL" id="JACYXI010000008">
    <property type="protein sequence ID" value="MBD8892604.1"/>
    <property type="molecule type" value="Genomic_DNA"/>
</dbReference>
<dbReference type="Pfam" id="PF05853">
    <property type="entry name" value="BKACE"/>
    <property type="match status" value="1"/>
</dbReference>
<dbReference type="PANTHER" id="PTHR37418">
    <property type="entry name" value="3-KETO-5-AMINOHEXANOATE CLEAVAGE ENZYME-RELATED"/>
    <property type="match status" value="1"/>
</dbReference>
<keyword evidence="2" id="KW-0808">Transferase</keyword>
<name>A0ABR9CPM8_9HYPH</name>